<sequence length="244" mass="27632">MLTEEIINDLAHPVTVQVINQGPGIWGNVATGLITAGAAIAAVMLTHRFTLNREKLASEKKLVQERLFISTELVFMLEQFAESCASVATDWGYENQDGISVPQAPTPVIDYSTVTGDWRALPGRLMYQVRGLTVLKSTSDRIIDDAEYYPPDFDEFFSERQYQYTRLGLKAVILARRLRRLVGFTETPLNASPWSAQHVLWQEWRKERHRRAEQAVMLTRSQATFQALKAAEDKTEVPHKGDIP</sequence>
<keyword evidence="1" id="KW-0812">Transmembrane</keyword>
<organism evidence="2 3">
    <name type="scientific">Pantoea stewartii</name>
    <dbReference type="NCBI Taxonomy" id="66269"/>
    <lineage>
        <taxon>Bacteria</taxon>
        <taxon>Pseudomonadati</taxon>
        <taxon>Pseudomonadota</taxon>
        <taxon>Gammaproteobacteria</taxon>
        <taxon>Enterobacterales</taxon>
        <taxon>Erwiniaceae</taxon>
        <taxon>Pantoea</taxon>
    </lineage>
</organism>
<comment type="caution">
    <text evidence="2">The sequence shown here is derived from an EMBL/GenBank/DDBJ whole genome shotgun (WGS) entry which is preliminary data.</text>
</comment>
<gene>
    <name evidence="2" type="ORF">RSA13_10995</name>
</gene>
<dbReference type="AlphaFoldDB" id="A0AB34VF48"/>
<reference evidence="2 3" key="1">
    <citation type="journal article" date="2016" name="Front. Microbiol.">
        <title>Genomic Resource of Rice Seed Associated Bacteria.</title>
        <authorList>
            <person name="Midha S."/>
            <person name="Bansal K."/>
            <person name="Sharma S."/>
            <person name="Kumar N."/>
            <person name="Patil P.P."/>
            <person name="Chaudhry V."/>
            <person name="Patil P.B."/>
        </authorList>
    </citation>
    <scope>NUCLEOTIDE SEQUENCE [LARGE SCALE GENOMIC DNA]</scope>
    <source>
        <strain evidence="2 3">RSA13</strain>
    </source>
</reference>
<dbReference type="Proteomes" id="UP000072520">
    <property type="component" value="Unassembled WGS sequence"/>
</dbReference>
<evidence type="ECO:0000313" key="2">
    <source>
        <dbReference type="EMBL" id="KTS97619.1"/>
    </source>
</evidence>
<accession>A0AB34VF48</accession>
<evidence type="ECO:0000256" key="1">
    <source>
        <dbReference type="SAM" id="Phobius"/>
    </source>
</evidence>
<proteinExistence type="predicted"/>
<keyword evidence="1" id="KW-1133">Transmembrane helix</keyword>
<dbReference type="RefSeq" id="WP_072209209.1">
    <property type="nucleotide sequence ID" value="NZ_LDSI01000014.1"/>
</dbReference>
<dbReference type="EMBL" id="LDSI01000014">
    <property type="protein sequence ID" value="KTS97619.1"/>
    <property type="molecule type" value="Genomic_DNA"/>
</dbReference>
<name>A0AB34VF48_9GAMM</name>
<evidence type="ECO:0000313" key="3">
    <source>
        <dbReference type="Proteomes" id="UP000072520"/>
    </source>
</evidence>
<protein>
    <submittedName>
        <fullName evidence="2">Uncharacterized protein</fullName>
    </submittedName>
</protein>
<keyword evidence="1" id="KW-0472">Membrane</keyword>
<feature type="transmembrane region" description="Helical" evidence="1">
    <location>
        <begin position="25"/>
        <end position="45"/>
    </location>
</feature>